<evidence type="ECO:0000259" key="1">
    <source>
        <dbReference type="Pfam" id="PF00149"/>
    </source>
</evidence>
<keyword evidence="3" id="KW-1185">Reference proteome</keyword>
<dbReference type="GO" id="GO:0016787">
    <property type="term" value="F:hydrolase activity"/>
    <property type="evidence" value="ECO:0007669"/>
    <property type="project" value="InterPro"/>
</dbReference>
<dbReference type="Proteomes" id="UP000653099">
    <property type="component" value="Unassembled WGS sequence"/>
</dbReference>
<comment type="caution">
    <text evidence="2">The sequence shown here is derived from an EMBL/GenBank/DDBJ whole genome shotgun (WGS) entry which is preliminary data.</text>
</comment>
<dbReference type="SUPFAM" id="SSF56300">
    <property type="entry name" value="Metallo-dependent phosphatases"/>
    <property type="match status" value="1"/>
</dbReference>
<protein>
    <recommendedName>
        <fullName evidence="1">Calcineurin-like phosphoesterase domain-containing protein</fullName>
    </recommendedName>
</protein>
<dbReference type="OrthoDB" id="303721at2157"/>
<dbReference type="RefSeq" id="WP_188787643.1">
    <property type="nucleotide sequence ID" value="NZ_BMOC01000016.1"/>
</dbReference>
<proteinExistence type="predicted"/>
<dbReference type="PANTHER" id="PTHR46546:SF4">
    <property type="entry name" value="SHEWANELLA-LIKE PROTEIN PHOSPHATASE 1"/>
    <property type="match status" value="1"/>
</dbReference>
<name>A0A830ED86_9EURY</name>
<dbReference type="AlphaFoldDB" id="A0A830ED86"/>
<evidence type="ECO:0000313" key="2">
    <source>
        <dbReference type="EMBL" id="GGJ12974.1"/>
    </source>
</evidence>
<sequence>MVFDPGAAPDSIEWFRKRGEAPAIVSLSDVHGYLDAARNALTAVGETDEYPPLVTVDGDGCLHWAGNDYVLLLNGDLLDRGDKNPECLALVERLAGEAPAGRVRYHLGNHEMAVLFPERFRWPGVYSIEMDDDRRRSFVETVAESRIGVAFDGYAHTYSHAGANEPFNVAAANKQARSAARRLATMFREGRYREHQLDILPEYDLVFGVGGQFGRGPSAGLLWMDFKHMRPAAPPQIVGHSRHQAPTRNGNVICENVIRDNLGVPGGEAVVIERPGGIAAVTHSPSGATVTEL</sequence>
<organism evidence="2 3">
    <name type="scientific">Halobellus salinus</name>
    <dbReference type="NCBI Taxonomy" id="931585"/>
    <lineage>
        <taxon>Archaea</taxon>
        <taxon>Methanobacteriati</taxon>
        <taxon>Methanobacteriota</taxon>
        <taxon>Stenosarchaea group</taxon>
        <taxon>Halobacteria</taxon>
        <taxon>Halobacteriales</taxon>
        <taxon>Haloferacaceae</taxon>
        <taxon>Halobellus</taxon>
    </lineage>
</organism>
<dbReference type="Gene3D" id="3.60.21.10">
    <property type="match status" value="1"/>
</dbReference>
<dbReference type="InterPro" id="IPR004843">
    <property type="entry name" value="Calcineurin-like_PHP"/>
</dbReference>
<feature type="domain" description="Calcineurin-like phosphoesterase" evidence="1">
    <location>
        <begin position="24"/>
        <end position="129"/>
    </location>
</feature>
<dbReference type="PANTHER" id="PTHR46546">
    <property type="entry name" value="SHEWANELLA-LIKE PROTEIN PHOSPHATASE 1"/>
    <property type="match status" value="1"/>
</dbReference>
<dbReference type="Pfam" id="PF00149">
    <property type="entry name" value="Metallophos"/>
    <property type="match status" value="1"/>
</dbReference>
<dbReference type="EMBL" id="BMOC01000016">
    <property type="protein sequence ID" value="GGJ12974.1"/>
    <property type="molecule type" value="Genomic_DNA"/>
</dbReference>
<dbReference type="InterPro" id="IPR029052">
    <property type="entry name" value="Metallo-depent_PP-like"/>
</dbReference>
<accession>A0A830ED86</accession>
<gene>
    <name evidence="2" type="ORF">GCM10008995_23500</name>
</gene>
<evidence type="ECO:0000313" key="3">
    <source>
        <dbReference type="Proteomes" id="UP000653099"/>
    </source>
</evidence>
<reference evidence="2" key="2">
    <citation type="submission" date="2020-09" db="EMBL/GenBank/DDBJ databases">
        <authorList>
            <person name="Sun Q."/>
            <person name="Ohkuma M."/>
        </authorList>
    </citation>
    <scope>NUCLEOTIDE SEQUENCE</scope>
    <source>
        <strain evidence="2">JCM 14359</strain>
    </source>
</reference>
<reference evidence="2" key="1">
    <citation type="journal article" date="2014" name="Int. J. Syst. Evol. Microbiol.">
        <title>Complete genome sequence of Corynebacterium casei LMG S-19264T (=DSM 44701T), isolated from a smear-ripened cheese.</title>
        <authorList>
            <consortium name="US DOE Joint Genome Institute (JGI-PGF)"/>
            <person name="Walter F."/>
            <person name="Albersmeier A."/>
            <person name="Kalinowski J."/>
            <person name="Ruckert C."/>
        </authorList>
    </citation>
    <scope>NUCLEOTIDE SEQUENCE</scope>
    <source>
        <strain evidence="2">JCM 14359</strain>
    </source>
</reference>